<keyword evidence="5" id="KW-0547">Nucleotide-binding</keyword>
<dbReference type="InterPro" id="IPR003593">
    <property type="entry name" value="AAA+_ATPase"/>
</dbReference>
<dbReference type="EMBL" id="KZ613941">
    <property type="protein sequence ID" value="PMD44577.1"/>
    <property type="molecule type" value="Genomic_DNA"/>
</dbReference>
<feature type="transmembrane region" description="Helical" evidence="10">
    <location>
        <begin position="1035"/>
        <end position="1055"/>
    </location>
</feature>
<evidence type="ECO:0000256" key="1">
    <source>
        <dbReference type="ARBA" id="ARBA00004651"/>
    </source>
</evidence>
<dbReference type="InterPro" id="IPR011527">
    <property type="entry name" value="ABC1_TM_dom"/>
</dbReference>
<feature type="domain" description="ABC transmembrane type-1" evidence="12">
    <location>
        <begin position="275"/>
        <end position="552"/>
    </location>
</feature>
<dbReference type="GO" id="GO:0005524">
    <property type="term" value="F:ATP binding"/>
    <property type="evidence" value="ECO:0007669"/>
    <property type="project" value="UniProtKB-KW"/>
</dbReference>
<dbReference type="SUPFAM" id="SSF52540">
    <property type="entry name" value="P-loop containing nucleoside triphosphate hydrolases"/>
    <property type="match status" value="2"/>
</dbReference>
<dbReference type="InterPro" id="IPR056227">
    <property type="entry name" value="TMD0_ABC"/>
</dbReference>
<feature type="transmembrane region" description="Helical" evidence="10">
    <location>
        <begin position="932"/>
        <end position="958"/>
    </location>
</feature>
<dbReference type="GO" id="GO:0005886">
    <property type="term" value="C:plasma membrane"/>
    <property type="evidence" value="ECO:0007669"/>
    <property type="project" value="UniProtKB-SubCell"/>
</dbReference>
<dbReference type="PANTHER" id="PTHR24223">
    <property type="entry name" value="ATP-BINDING CASSETTE SUB-FAMILY C"/>
    <property type="match status" value="1"/>
</dbReference>
<evidence type="ECO:0000256" key="3">
    <source>
        <dbReference type="ARBA" id="ARBA00022475"/>
    </source>
</evidence>
<dbReference type="CDD" id="cd18579">
    <property type="entry name" value="ABC_6TM_ABCC_D1"/>
    <property type="match status" value="1"/>
</dbReference>
<evidence type="ECO:0000256" key="6">
    <source>
        <dbReference type="ARBA" id="ARBA00022840"/>
    </source>
</evidence>
<dbReference type="InterPro" id="IPR027417">
    <property type="entry name" value="P-loop_NTPase"/>
</dbReference>
<keyword evidence="14" id="KW-1185">Reference proteome</keyword>
<evidence type="ECO:0000256" key="2">
    <source>
        <dbReference type="ARBA" id="ARBA00022448"/>
    </source>
</evidence>
<feature type="transmembrane region" description="Helical" evidence="10">
    <location>
        <begin position="491"/>
        <end position="515"/>
    </location>
</feature>
<gene>
    <name evidence="13" type="ORF">L207DRAFT_552743</name>
</gene>
<feature type="transmembrane region" description="Helical" evidence="10">
    <location>
        <begin position="375"/>
        <end position="397"/>
    </location>
</feature>
<keyword evidence="4 10" id="KW-0812">Transmembrane</keyword>
<feature type="transmembrane region" description="Helical" evidence="10">
    <location>
        <begin position="895"/>
        <end position="912"/>
    </location>
</feature>
<dbReference type="CDD" id="cd03244">
    <property type="entry name" value="ABCC_MRP_domain2"/>
    <property type="match status" value="1"/>
</dbReference>
<dbReference type="FunFam" id="1.20.1560.10:FF:000055">
    <property type="entry name" value="ABC multidrug transporter (Eurofung)"/>
    <property type="match status" value="1"/>
</dbReference>
<dbReference type="Pfam" id="PF24357">
    <property type="entry name" value="TMD0_ABC"/>
    <property type="match status" value="1"/>
</dbReference>
<evidence type="ECO:0000256" key="7">
    <source>
        <dbReference type="ARBA" id="ARBA00022989"/>
    </source>
</evidence>
<dbReference type="SUPFAM" id="SSF90123">
    <property type="entry name" value="ABC transporter transmembrane region"/>
    <property type="match status" value="2"/>
</dbReference>
<dbReference type="GO" id="GO:0016887">
    <property type="term" value="F:ATP hydrolysis activity"/>
    <property type="evidence" value="ECO:0007669"/>
    <property type="project" value="InterPro"/>
</dbReference>
<evidence type="ECO:0000256" key="10">
    <source>
        <dbReference type="SAM" id="Phobius"/>
    </source>
</evidence>
<feature type="transmembrane region" description="Helical" evidence="10">
    <location>
        <begin position="307"/>
        <end position="326"/>
    </location>
</feature>
<feature type="transmembrane region" description="Helical" evidence="10">
    <location>
        <begin position="403"/>
        <end position="421"/>
    </location>
</feature>
<evidence type="ECO:0000256" key="9">
    <source>
        <dbReference type="ARBA" id="ARBA00023180"/>
    </source>
</evidence>
<protein>
    <submittedName>
        <fullName evidence="13">Putative multidrug resistance protein</fullName>
    </submittedName>
</protein>
<evidence type="ECO:0000256" key="4">
    <source>
        <dbReference type="ARBA" id="ARBA00022692"/>
    </source>
</evidence>
<keyword evidence="6" id="KW-0067">ATP-binding</keyword>
<organism evidence="13 14">
    <name type="scientific">Hyaloscypha variabilis (strain UAMH 11265 / GT02V1 / F)</name>
    <name type="common">Meliniomyces variabilis</name>
    <dbReference type="NCBI Taxonomy" id="1149755"/>
    <lineage>
        <taxon>Eukaryota</taxon>
        <taxon>Fungi</taxon>
        <taxon>Dikarya</taxon>
        <taxon>Ascomycota</taxon>
        <taxon>Pezizomycotina</taxon>
        <taxon>Leotiomycetes</taxon>
        <taxon>Helotiales</taxon>
        <taxon>Hyaloscyphaceae</taxon>
        <taxon>Hyaloscypha</taxon>
        <taxon>Hyaloscypha variabilis</taxon>
    </lineage>
</organism>
<feature type="transmembrane region" description="Helical" evidence="10">
    <location>
        <begin position="98"/>
        <end position="118"/>
    </location>
</feature>
<dbReference type="PROSITE" id="PS50929">
    <property type="entry name" value="ABC_TM1F"/>
    <property type="match status" value="2"/>
</dbReference>
<keyword evidence="3" id="KW-1003">Cell membrane</keyword>
<name>A0A2J6S1G9_HYAVF</name>
<dbReference type="InterPro" id="IPR044746">
    <property type="entry name" value="ABCC_6TM_D1"/>
</dbReference>
<dbReference type="FunFam" id="3.40.50.300:FF:000838">
    <property type="entry name" value="ABC multidrug transporter (Eurofung)"/>
    <property type="match status" value="1"/>
</dbReference>
<feature type="domain" description="ABC transporter" evidence="11">
    <location>
        <begin position="1214"/>
        <end position="1445"/>
    </location>
</feature>
<dbReference type="CDD" id="cd03250">
    <property type="entry name" value="ABCC_MRP_domain1"/>
    <property type="match status" value="1"/>
</dbReference>
<dbReference type="PROSITE" id="PS00211">
    <property type="entry name" value="ABC_TRANSPORTER_1"/>
    <property type="match status" value="1"/>
</dbReference>
<dbReference type="Pfam" id="PF00664">
    <property type="entry name" value="ABC_membrane"/>
    <property type="match status" value="1"/>
</dbReference>
<dbReference type="InterPro" id="IPR044726">
    <property type="entry name" value="ABCC_6TM_D2"/>
</dbReference>
<accession>A0A2J6S1G9</accession>
<dbReference type="Gene3D" id="3.40.50.300">
    <property type="entry name" value="P-loop containing nucleotide triphosphate hydrolases"/>
    <property type="match status" value="2"/>
</dbReference>
<dbReference type="PROSITE" id="PS50893">
    <property type="entry name" value="ABC_TRANSPORTER_2"/>
    <property type="match status" value="2"/>
</dbReference>
<feature type="transmembrane region" description="Helical" evidence="10">
    <location>
        <begin position="278"/>
        <end position="295"/>
    </location>
</feature>
<evidence type="ECO:0000259" key="12">
    <source>
        <dbReference type="PROSITE" id="PS50929"/>
    </source>
</evidence>
<feature type="transmembrane region" description="Helical" evidence="10">
    <location>
        <begin position="1119"/>
        <end position="1142"/>
    </location>
</feature>
<feature type="transmembrane region" description="Helical" evidence="10">
    <location>
        <begin position="1148"/>
        <end position="1168"/>
    </location>
</feature>
<keyword evidence="2" id="KW-0813">Transport</keyword>
<evidence type="ECO:0000313" key="14">
    <source>
        <dbReference type="Proteomes" id="UP000235786"/>
    </source>
</evidence>
<dbReference type="InterPro" id="IPR036640">
    <property type="entry name" value="ABC1_TM_sf"/>
</dbReference>
<dbReference type="Gene3D" id="1.20.1560.10">
    <property type="entry name" value="ABC transporter type 1, transmembrane domain"/>
    <property type="match status" value="2"/>
</dbReference>
<feature type="transmembrane region" description="Helical" evidence="10">
    <location>
        <begin position="29"/>
        <end position="48"/>
    </location>
</feature>
<reference evidence="13 14" key="1">
    <citation type="submission" date="2016-04" db="EMBL/GenBank/DDBJ databases">
        <title>A degradative enzymes factory behind the ericoid mycorrhizal symbiosis.</title>
        <authorList>
            <consortium name="DOE Joint Genome Institute"/>
            <person name="Martino E."/>
            <person name="Morin E."/>
            <person name="Grelet G."/>
            <person name="Kuo A."/>
            <person name="Kohler A."/>
            <person name="Daghino S."/>
            <person name="Barry K."/>
            <person name="Choi C."/>
            <person name="Cichocki N."/>
            <person name="Clum A."/>
            <person name="Copeland A."/>
            <person name="Hainaut M."/>
            <person name="Haridas S."/>
            <person name="Labutti K."/>
            <person name="Lindquist E."/>
            <person name="Lipzen A."/>
            <person name="Khouja H.-R."/>
            <person name="Murat C."/>
            <person name="Ohm R."/>
            <person name="Olson A."/>
            <person name="Spatafora J."/>
            <person name="Veneault-Fourrey C."/>
            <person name="Henrissat B."/>
            <person name="Grigoriev I."/>
            <person name="Martin F."/>
            <person name="Perotto S."/>
        </authorList>
    </citation>
    <scope>NUCLEOTIDE SEQUENCE [LARGE SCALE GENOMIC DNA]</scope>
    <source>
        <strain evidence="13 14">F</strain>
    </source>
</reference>
<evidence type="ECO:0000259" key="11">
    <source>
        <dbReference type="PROSITE" id="PS50893"/>
    </source>
</evidence>
<dbReference type="OrthoDB" id="6500128at2759"/>
<evidence type="ECO:0000256" key="5">
    <source>
        <dbReference type="ARBA" id="ARBA00022741"/>
    </source>
</evidence>
<dbReference type="CDD" id="cd18580">
    <property type="entry name" value="ABC_6TM_ABCC_D2"/>
    <property type="match status" value="1"/>
</dbReference>
<dbReference type="InterPro" id="IPR050173">
    <property type="entry name" value="ABC_transporter_C-like"/>
</dbReference>
<feature type="domain" description="ABC transmembrane type-1" evidence="12">
    <location>
        <begin position="906"/>
        <end position="1177"/>
    </location>
</feature>
<feature type="domain" description="ABC transporter" evidence="11">
    <location>
        <begin position="607"/>
        <end position="838"/>
    </location>
</feature>
<dbReference type="FunFam" id="1.20.1560.10:FF:000066">
    <property type="entry name" value="ABC multidrug transporter (Eurofung)"/>
    <property type="match status" value="1"/>
</dbReference>
<evidence type="ECO:0000313" key="13">
    <source>
        <dbReference type="EMBL" id="PMD44577.1"/>
    </source>
</evidence>
<keyword evidence="9" id="KW-0325">Glycoprotein</keyword>
<dbReference type="SMART" id="SM00382">
    <property type="entry name" value="AAA"/>
    <property type="match status" value="2"/>
</dbReference>
<feature type="transmembrane region" description="Helical" evidence="10">
    <location>
        <begin position="69"/>
        <end position="92"/>
    </location>
</feature>
<dbReference type="InterPro" id="IPR017871">
    <property type="entry name" value="ABC_transporter-like_CS"/>
</dbReference>
<comment type="subcellular location">
    <subcellularLocation>
        <location evidence="1">Cell membrane</location>
        <topology evidence="1">Multi-pass membrane protein</topology>
    </subcellularLocation>
</comment>
<dbReference type="PANTHER" id="PTHR24223:SF399">
    <property type="entry name" value="ABC TRANSPORTER ATNG"/>
    <property type="match status" value="1"/>
</dbReference>
<dbReference type="InterPro" id="IPR003439">
    <property type="entry name" value="ABC_transporter-like_ATP-bd"/>
</dbReference>
<feature type="transmembrane region" description="Helical" evidence="10">
    <location>
        <begin position="527"/>
        <end position="544"/>
    </location>
</feature>
<dbReference type="Pfam" id="PF00005">
    <property type="entry name" value="ABC_tran"/>
    <property type="match status" value="2"/>
</dbReference>
<dbReference type="Proteomes" id="UP000235786">
    <property type="component" value="Unassembled WGS sequence"/>
</dbReference>
<evidence type="ECO:0000256" key="8">
    <source>
        <dbReference type="ARBA" id="ARBA00023136"/>
    </source>
</evidence>
<feature type="transmembrane region" description="Helical" evidence="10">
    <location>
        <begin position="130"/>
        <end position="149"/>
    </location>
</feature>
<keyword evidence="8 10" id="KW-0472">Membrane</keyword>
<sequence>MASPSCLPKSDDVFGPIVQGCRSNFDFTLLFEQTILSIGPAALLLIFAPPRVLRLLRSTKKTLSSPLRLYKTCACIALVGVQLGLLICWSRNQLTRAALPSGILSFLAGIALLCLSRLEHSRAIRPSSLLNIYLLVSLSFDAVQVRTLYLKHVDPSILGLFTADVVIKVVLLLLESKSKRSYLKAPYNSYSPETTSGIFNRSFFWWLNPVVLTGFRKILTLDDLFTSDLDLLSEPLLHQMQKSWNKYKSSGKHALTFAVFHCLRWSFPSIVFPRLCLIGFNYAQPFLLAAAINALPRMKDRNQKSDGYGLIGATGLIYLGIAIFTAQYQHRLYRSVTMFRGAMVSLIYTKTLEMRAGGLDESAALTLMSTDIDRLTVSLTNLCEIWAYVIEMAIGIWLLEREIGWICVAPVLLTIVSIYAASKVAAIVAPRQKVWVKAIQQRVSITSSMLGSMKSVKLMGLSDYLFESIQGQRVRELDLSKKFRVLGMFRMLLSFVPSIIGPAAAFVIFAIQASVKGSDRLSTSQTFSSLVIITLLTTPAENFLQALPLIAMSVGCLERIQGFLLSEPCVDERIVPLNSLSNDNLEIEQESIELSNMGPNKTAEYAILIQNVVIRPSPEAPPAINDVTLSCKAGSLTMVVGVVGSGKSTLLKAITGELNCSQGFITTSSKHVAYCSQSPWLPNATVRNIVCGYAAQHTRDEVWYESVLHACAFDEDIRSLPQLDDTVIGSRGVVLSGGQKQRLALARALYSRQRIVVLDDILSAIDAKTEALVVERLFGESGLLKRSGSTTVLATHAVRHLSLADNIIVLDRDGKAIEQGKFAELRVRSGFVSRLVLHPDILYSDTGSVPTADNPSGIAPTSIPKAFQGPSANDVADLARQTGDASVYKYYLKSIGWKIGMANAMGSIVYMFGSKITPIWLNLYADGAISSLSVFTIGYVAFTVVAFAGSAVTLYTLYMNITPKSGAGLHKILLRSVLRAPQSFFDRTDSGVTLNRFSQDMTLIDGQLPAAAVLTLSCVFQTSAQFGLVAVGSSYVALTCPVLLLAVYFLQKIYLRTSRQMRFLDLECKSPLYTHFAETIEGVSTIRAFGWQESFMQTNLELLDASQKPYYLMYCIQRWLNLVLQLIVGFMAVVVVALALSLTNTTSAGRLGVSMSAVVGFTGNLSYFMMFWTQLETSLGAVARVMNFEKTTIPEDKEQETFIPGEDWPRSGAIEFKNVSASYGPSAPALRDISLSIKAGEKIGICGRTGSGKSSLLSVLLRILDMESGTIFIDGIDLQVLPREIIRSRVVTIPQDPFILSGSVRLNADPTSSTSDELIVAALTKVGLWSILSERGGLDAEMTANPLSQGEQQIFCLARAMLKTQGRILVLDEATSNVDAETDQLMQRLIREEFKGYTIITVAHRLDTILDSDRIVVLEAGRVVEVGKPNELLGRQSKFRELRGGRP</sequence>
<keyword evidence="7 10" id="KW-1133">Transmembrane helix</keyword>
<feature type="transmembrane region" description="Helical" evidence="10">
    <location>
        <begin position="155"/>
        <end position="174"/>
    </location>
</feature>
<dbReference type="GO" id="GO:0140359">
    <property type="term" value="F:ABC-type transporter activity"/>
    <property type="evidence" value="ECO:0007669"/>
    <property type="project" value="InterPro"/>
</dbReference>
<dbReference type="STRING" id="1149755.A0A2J6S1G9"/>
<proteinExistence type="predicted"/>